<gene>
    <name evidence="2" type="ORF">S12H4_44436</name>
</gene>
<dbReference type="InterPro" id="IPR028259">
    <property type="entry name" value="AP2-like_int_N"/>
</dbReference>
<dbReference type="AlphaFoldDB" id="X1VJ14"/>
<evidence type="ECO:0000313" key="2">
    <source>
        <dbReference type="EMBL" id="GAJ15221.1"/>
    </source>
</evidence>
<accession>X1VJ14</accession>
<proteinExistence type="predicted"/>
<dbReference type="Pfam" id="PF14657">
    <property type="entry name" value="Arm-DNA-bind_4"/>
    <property type="match status" value="1"/>
</dbReference>
<feature type="domain" description="AP2-like integrase N-terminal" evidence="1">
    <location>
        <begin position="12"/>
        <end position="57"/>
    </location>
</feature>
<protein>
    <recommendedName>
        <fullName evidence="1">AP2-like integrase N-terminal domain-containing protein</fullName>
    </recommendedName>
</protein>
<organism evidence="2">
    <name type="scientific">marine sediment metagenome</name>
    <dbReference type="NCBI Taxonomy" id="412755"/>
    <lineage>
        <taxon>unclassified sequences</taxon>
        <taxon>metagenomes</taxon>
        <taxon>ecological metagenomes</taxon>
    </lineage>
</organism>
<evidence type="ECO:0000259" key="1">
    <source>
        <dbReference type="Pfam" id="PF14657"/>
    </source>
</evidence>
<dbReference type="EMBL" id="BARW01027378">
    <property type="protein sequence ID" value="GAJ15221.1"/>
    <property type="molecule type" value="Genomic_DNA"/>
</dbReference>
<comment type="caution">
    <text evidence="2">The sequence shown here is derived from an EMBL/GenBank/DDBJ whole genome shotgun (WGS) entry which is preliminary data.</text>
</comment>
<name>X1VJ14_9ZZZZ</name>
<feature type="non-terminal residue" evidence="2">
    <location>
        <position position="72"/>
    </location>
</feature>
<sequence>MRGHITQRSKGTYSIKISIGKDPATGKYKSQWFTVKGSKRDAEKRLSELLHQIDTGNYMKPGKTTVADYLRR</sequence>
<reference evidence="2" key="1">
    <citation type="journal article" date="2014" name="Front. Microbiol.">
        <title>High frequency of phylogenetically diverse reductive dehalogenase-homologous genes in deep subseafloor sedimentary metagenomes.</title>
        <authorList>
            <person name="Kawai M."/>
            <person name="Futagami T."/>
            <person name="Toyoda A."/>
            <person name="Takaki Y."/>
            <person name="Nishi S."/>
            <person name="Hori S."/>
            <person name="Arai W."/>
            <person name="Tsubouchi T."/>
            <person name="Morono Y."/>
            <person name="Uchiyama I."/>
            <person name="Ito T."/>
            <person name="Fujiyama A."/>
            <person name="Inagaki F."/>
            <person name="Takami H."/>
        </authorList>
    </citation>
    <scope>NUCLEOTIDE SEQUENCE</scope>
    <source>
        <strain evidence="2">Expedition CK06-06</strain>
    </source>
</reference>